<evidence type="ECO:0000259" key="1">
    <source>
        <dbReference type="Pfam" id="PF14493"/>
    </source>
</evidence>
<protein>
    <submittedName>
        <fullName evidence="2">Uncharacterized protein YpbB</fullName>
    </submittedName>
</protein>
<sequence length="356" mass="41537">MFNIILLTCVRKLNGERTISGIYNLLTGKRSSQTLQDAKGYELEGYFGIYEGLARDEFEERFKQIENNQWIYLADRTSPIITSDGARYLDNYQGPTFEYFSGMNNHRNIREFEHRLLLVIQTITSIHAGNYSFIPVIDDSKAQRWVKRYYTSLSHNLNQEVEGMYNEIFDLLNNRSPLESELFTFRLSGAEVIGLTYEQLKRKYDITTEDAYVCIQHVLYYLFHEARNLPDSYPFLFACTRGLDGETMITQSAKHTYHYLELGWTLEAIVSKRRLKRSTIQDHIVEAALVIPDFSIERFLSFKDQQRIIIAANNMKTLRLKQIHQTLNGEFDYFQIRLALAKGKKLTAKGQSYADV</sequence>
<dbReference type="EMBL" id="FOOG01000003">
    <property type="protein sequence ID" value="SFF62362.1"/>
    <property type="molecule type" value="Genomic_DNA"/>
</dbReference>
<dbReference type="InterPro" id="IPR008308">
    <property type="entry name" value="YpbB-like"/>
</dbReference>
<dbReference type="Pfam" id="PF14493">
    <property type="entry name" value="HTH_40"/>
    <property type="match status" value="1"/>
</dbReference>
<keyword evidence="3" id="KW-1185">Reference proteome</keyword>
<accession>A0A1I2K5J8</accession>
<dbReference type="RefSeq" id="WP_175477785.1">
    <property type="nucleotide sequence ID" value="NZ_FOOG01000003.1"/>
</dbReference>
<dbReference type="Proteomes" id="UP000198897">
    <property type="component" value="Unassembled WGS sequence"/>
</dbReference>
<proteinExistence type="predicted"/>
<feature type="domain" description="Helicase Helix-turn-helix" evidence="1">
    <location>
        <begin position="252"/>
        <end position="340"/>
    </location>
</feature>
<dbReference type="AlphaFoldDB" id="A0A1I2K5J8"/>
<name>A0A1I2K5J8_9BACI</name>
<dbReference type="PIRSF" id="PIRSF021350">
    <property type="entry name" value="UCP021350"/>
    <property type="match status" value="1"/>
</dbReference>
<evidence type="ECO:0000313" key="3">
    <source>
        <dbReference type="Proteomes" id="UP000198897"/>
    </source>
</evidence>
<organism evidence="2 3">
    <name type="scientific">Halobacillus alkaliphilus</name>
    <dbReference type="NCBI Taxonomy" id="396056"/>
    <lineage>
        <taxon>Bacteria</taxon>
        <taxon>Bacillati</taxon>
        <taxon>Bacillota</taxon>
        <taxon>Bacilli</taxon>
        <taxon>Bacillales</taxon>
        <taxon>Bacillaceae</taxon>
        <taxon>Halobacillus</taxon>
    </lineage>
</organism>
<evidence type="ECO:0000313" key="2">
    <source>
        <dbReference type="EMBL" id="SFF62362.1"/>
    </source>
</evidence>
<gene>
    <name evidence="2" type="ORF">SAMN05216353_103169</name>
</gene>
<dbReference type="InterPro" id="IPR029491">
    <property type="entry name" value="Helicase_HTH"/>
</dbReference>
<reference evidence="3" key="1">
    <citation type="submission" date="2016-10" db="EMBL/GenBank/DDBJ databases">
        <authorList>
            <person name="Varghese N."/>
            <person name="Submissions S."/>
        </authorList>
    </citation>
    <scope>NUCLEOTIDE SEQUENCE [LARGE SCALE GENOMIC DNA]</scope>
    <source>
        <strain evidence="3">FP5</strain>
    </source>
</reference>